<evidence type="ECO:0000313" key="3">
    <source>
        <dbReference type="Proteomes" id="UP000050517"/>
    </source>
</evidence>
<dbReference type="Pfam" id="PF00903">
    <property type="entry name" value="Glyoxalase"/>
    <property type="match status" value="1"/>
</dbReference>
<dbReference type="STRING" id="1544416.Cocul_00300"/>
<protein>
    <submittedName>
        <fullName evidence="2">Glyoxalase/Bleomycin resistance protein/Dioxygenase superfamily protein</fullName>
    </submittedName>
</protein>
<dbReference type="InterPro" id="IPR029068">
    <property type="entry name" value="Glyas_Bleomycin-R_OHBP_Dase"/>
</dbReference>
<dbReference type="PANTHER" id="PTHR36437:SF2">
    <property type="entry name" value="GLYOXALASE_BLEOMYCIN RESISTANCE PROTEIN_DIOXYGENASE"/>
    <property type="match status" value="1"/>
</dbReference>
<dbReference type="GO" id="GO:0051213">
    <property type="term" value="F:dioxygenase activity"/>
    <property type="evidence" value="ECO:0007669"/>
    <property type="project" value="UniProtKB-KW"/>
</dbReference>
<proteinExistence type="predicted"/>
<accession>A0A0N8VZY1</accession>
<dbReference type="InterPro" id="IPR004360">
    <property type="entry name" value="Glyas_Fos-R_dOase_dom"/>
</dbReference>
<dbReference type="EMBL" id="LKST01000001">
    <property type="protein sequence ID" value="KQB85162.1"/>
    <property type="molecule type" value="Genomic_DNA"/>
</dbReference>
<keyword evidence="3" id="KW-1185">Reference proteome</keyword>
<evidence type="ECO:0000313" key="2">
    <source>
        <dbReference type="EMBL" id="KQB85162.1"/>
    </source>
</evidence>
<sequence length="131" mass="14451">MRINIVSVFVDDQEHALGFYRDTLGFEVSKDIVVDEAGNRWLAVVSAENPQGPELLLEPAAHPAARDFREALYNDGIPFTQFDVDSVEEEYRRLSGEGVRFTQGPMPVPGAVIAVFDDTCGNLIQIVEPTA</sequence>
<feature type="domain" description="VOC" evidence="1">
    <location>
        <begin position="2"/>
        <end position="129"/>
    </location>
</feature>
<dbReference type="Proteomes" id="UP000050517">
    <property type="component" value="Unassembled WGS sequence"/>
</dbReference>
<organism evidence="2 3">
    <name type="scientific">Corynebacterium oculi</name>
    <dbReference type="NCBI Taxonomy" id="1544416"/>
    <lineage>
        <taxon>Bacteria</taxon>
        <taxon>Bacillati</taxon>
        <taxon>Actinomycetota</taxon>
        <taxon>Actinomycetes</taxon>
        <taxon>Mycobacteriales</taxon>
        <taxon>Corynebacteriaceae</taxon>
        <taxon>Corynebacterium</taxon>
    </lineage>
</organism>
<keyword evidence="2" id="KW-0223">Dioxygenase</keyword>
<dbReference type="RefSeq" id="WP_055121531.1">
    <property type="nucleotide sequence ID" value="NZ_LKST01000001.1"/>
</dbReference>
<dbReference type="AlphaFoldDB" id="A0A0N8VZY1"/>
<evidence type="ECO:0000259" key="1">
    <source>
        <dbReference type="PROSITE" id="PS51819"/>
    </source>
</evidence>
<dbReference type="InterPro" id="IPR037523">
    <property type="entry name" value="VOC_core"/>
</dbReference>
<reference evidence="2 3" key="1">
    <citation type="submission" date="2015-10" db="EMBL/GenBank/DDBJ databases">
        <title>Corynebacteirum lowii and Corynebacterium oculi species nova, derived from human clinical disease and and emended description of Corynebacterium mastiditis.</title>
        <authorList>
            <person name="Bernard K."/>
            <person name="Pacheco A.L."/>
            <person name="Mcdougall C."/>
            <person name="Burtx T."/>
            <person name="Weibe D."/>
            <person name="Tyler S."/>
            <person name="Olson A.B."/>
            <person name="Cnockaert M."/>
            <person name="Eguchi H."/>
            <person name="Kuwahara T."/>
            <person name="Nakayama-Imaohji H."/>
            <person name="Boudewijins M."/>
            <person name="Van Hoecke F."/>
            <person name="Bernier A.-M."/>
            <person name="Vandamme P."/>
        </authorList>
    </citation>
    <scope>NUCLEOTIDE SEQUENCE [LARGE SCALE GENOMIC DNA]</scope>
    <source>
        <strain evidence="2 3">NML 130210</strain>
    </source>
</reference>
<comment type="caution">
    <text evidence="2">The sequence shown here is derived from an EMBL/GenBank/DDBJ whole genome shotgun (WGS) entry which is preliminary data.</text>
</comment>
<dbReference type="PROSITE" id="PS51819">
    <property type="entry name" value="VOC"/>
    <property type="match status" value="1"/>
</dbReference>
<gene>
    <name evidence="2" type="ORF">Cocul_00300</name>
</gene>
<dbReference type="PATRIC" id="fig|1544416.3.peg.304"/>
<dbReference type="PANTHER" id="PTHR36437">
    <property type="entry name" value="GLYOXALASE/BLEOMYCIN RESISTANCE PROTEIN/DIOXYGENASE"/>
    <property type="match status" value="1"/>
</dbReference>
<dbReference type="SUPFAM" id="SSF54593">
    <property type="entry name" value="Glyoxalase/Bleomycin resistance protein/Dihydroxybiphenyl dioxygenase"/>
    <property type="match status" value="1"/>
</dbReference>
<name>A0A0N8VZY1_9CORY</name>
<dbReference type="OrthoDB" id="197463at2"/>
<keyword evidence="2" id="KW-0560">Oxidoreductase</keyword>
<dbReference type="Gene3D" id="3.10.180.10">
    <property type="entry name" value="2,3-Dihydroxybiphenyl 1,2-Dioxygenase, domain 1"/>
    <property type="match status" value="1"/>
</dbReference>